<feature type="non-terminal residue" evidence="2">
    <location>
        <position position="237"/>
    </location>
</feature>
<dbReference type="Pfam" id="PF09084">
    <property type="entry name" value="NMT1"/>
    <property type="match status" value="1"/>
</dbReference>
<dbReference type="InterPro" id="IPR027939">
    <property type="entry name" value="NMT1/THI5"/>
</dbReference>
<dbReference type="PANTHER" id="PTHR31528:SF3">
    <property type="entry name" value="THIAMINE BIOSYNTHESIS PROTEIN HI_0357-RELATED"/>
    <property type="match status" value="1"/>
</dbReference>
<feature type="non-terminal residue" evidence="2">
    <location>
        <position position="1"/>
    </location>
</feature>
<dbReference type="AlphaFoldDB" id="A0A383D2Z3"/>
<gene>
    <name evidence="2" type="ORF">METZ01_LOCUS491538</name>
</gene>
<dbReference type="SUPFAM" id="SSF53850">
    <property type="entry name" value="Periplasmic binding protein-like II"/>
    <property type="match status" value="1"/>
</dbReference>
<evidence type="ECO:0000259" key="1">
    <source>
        <dbReference type="Pfam" id="PF09084"/>
    </source>
</evidence>
<proteinExistence type="predicted"/>
<dbReference type="Gene3D" id="3.40.190.10">
    <property type="entry name" value="Periplasmic binding protein-like II"/>
    <property type="match status" value="2"/>
</dbReference>
<organism evidence="2">
    <name type="scientific">marine metagenome</name>
    <dbReference type="NCBI Taxonomy" id="408172"/>
    <lineage>
        <taxon>unclassified sequences</taxon>
        <taxon>metagenomes</taxon>
        <taxon>ecological metagenomes</taxon>
    </lineage>
</organism>
<dbReference type="GO" id="GO:0009228">
    <property type="term" value="P:thiamine biosynthetic process"/>
    <property type="evidence" value="ECO:0007669"/>
    <property type="project" value="InterPro"/>
</dbReference>
<feature type="domain" description="SsuA/THI5-like" evidence="1">
    <location>
        <begin position="36"/>
        <end position="237"/>
    </location>
</feature>
<dbReference type="InterPro" id="IPR015168">
    <property type="entry name" value="SsuA/THI5"/>
</dbReference>
<name>A0A383D2Z3_9ZZZZ</name>
<dbReference type="EMBL" id="UINC01213764">
    <property type="protein sequence ID" value="SVE38684.1"/>
    <property type="molecule type" value="Genomic_DNA"/>
</dbReference>
<accession>A0A383D2Z3</accession>
<protein>
    <recommendedName>
        <fullName evidence="1">SsuA/THI5-like domain-containing protein</fullName>
    </recommendedName>
</protein>
<evidence type="ECO:0000313" key="2">
    <source>
        <dbReference type="EMBL" id="SVE38684.1"/>
    </source>
</evidence>
<dbReference type="PANTHER" id="PTHR31528">
    <property type="entry name" value="4-AMINO-5-HYDROXYMETHYL-2-METHYLPYRIMIDINE PHOSPHATE SYNTHASE THI11-RELATED"/>
    <property type="match status" value="1"/>
</dbReference>
<sequence>RLILLIACSIISMGNLVGVQGAKLQQITLLLDWFPNADHVPIYVAQDKGIFTKHGLEVELVPPTDPADPIKLVAAGKFPLAVSYQPSVTIARAAGLPIKSIGVLVDHPLNTISFLKKSGIEVPSDLRGKKIGYTVAPLDLILFETIAQKAGLTKDDYELISIGFNISPSLLSGSVDAVIGAFWNYEINELLLEGVEANYFPLEEHGVPDYYELVFITNDKYLLENRKVVKEFVLAIK</sequence>
<reference evidence="2" key="1">
    <citation type="submission" date="2018-05" db="EMBL/GenBank/DDBJ databases">
        <authorList>
            <person name="Lanie J.A."/>
            <person name="Ng W.-L."/>
            <person name="Kazmierczak K.M."/>
            <person name="Andrzejewski T.M."/>
            <person name="Davidsen T.M."/>
            <person name="Wayne K.J."/>
            <person name="Tettelin H."/>
            <person name="Glass J.I."/>
            <person name="Rusch D."/>
            <person name="Podicherti R."/>
            <person name="Tsui H.-C.T."/>
            <person name="Winkler M.E."/>
        </authorList>
    </citation>
    <scope>NUCLEOTIDE SEQUENCE</scope>
</reference>